<evidence type="ECO:0000313" key="7">
    <source>
        <dbReference type="Proteomes" id="UP001153069"/>
    </source>
</evidence>
<organism evidence="6 7">
    <name type="scientific">Seminavis robusta</name>
    <dbReference type="NCBI Taxonomy" id="568900"/>
    <lineage>
        <taxon>Eukaryota</taxon>
        <taxon>Sar</taxon>
        <taxon>Stramenopiles</taxon>
        <taxon>Ochrophyta</taxon>
        <taxon>Bacillariophyta</taxon>
        <taxon>Bacillariophyceae</taxon>
        <taxon>Bacillariophycidae</taxon>
        <taxon>Naviculales</taxon>
        <taxon>Naviculaceae</taxon>
        <taxon>Seminavis</taxon>
    </lineage>
</organism>
<keyword evidence="4" id="KW-0408">Iron</keyword>
<sequence>MGFLTTFRNTSGGSSPKRTRSKSPGPFSRSQQQQHQQQEDGYLLDRLGGMPMLNSIVNDFVNRSGTDPRLIPFYEGVDYRILSEHQKRFFAMAFTKVPETAHLELVIKKRHQHLFVKGLNESHFDIMVGEHLVGALRDRGFNDAVINEATTIIAPLRKVFEKAAKEASWNGRVPTILNMRSQAITSNS</sequence>
<dbReference type="SUPFAM" id="SSF46458">
    <property type="entry name" value="Globin-like"/>
    <property type="match status" value="1"/>
</dbReference>
<gene>
    <name evidence="6" type="ORF">SEMRO_19_G013600.1</name>
</gene>
<evidence type="ECO:0000256" key="4">
    <source>
        <dbReference type="ARBA" id="ARBA00023004"/>
    </source>
</evidence>
<feature type="compositionally biased region" description="Polar residues" evidence="5">
    <location>
        <begin position="1"/>
        <end position="16"/>
    </location>
</feature>
<dbReference type="OrthoDB" id="514183at2759"/>
<dbReference type="Proteomes" id="UP001153069">
    <property type="component" value="Unassembled WGS sequence"/>
</dbReference>
<dbReference type="InterPro" id="IPR001486">
    <property type="entry name" value="Hemoglobin_trunc"/>
</dbReference>
<evidence type="ECO:0000256" key="2">
    <source>
        <dbReference type="ARBA" id="ARBA00022617"/>
    </source>
</evidence>
<keyword evidence="2" id="KW-0349">Heme</keyword>
<dbReference type="CDD" id="cd00454">
    <property type="entry name" value="TrHb1_N"/>
    <property type="match status" value="1"/>
</dbReference>
<name>A0A9N8H334_9STRA</name>
<dbReference type="GO" id="GO:0020037">
    <property type="term" value="F:heme binding"/>
    <property type="evidence" value="ECO:0007669"/>
    <property type="project" value="InterPro"/>
</dbReference>
<keyword evidence="3" id="KW-0479">Metal-binding</keyword>
<dbReference type="InterPro" id="IPR009050">
    <property type="entry name" value="Globin-like_sf"/>
</dbReference>
<dbReference type="Gene3D" id="1.10.490.10">
    <property type="entry name" value="Globins"/>
    <property type="match status" value="1"/>
</dbReference>
<proteinExistence type="predicted"/>
<comment type="caution">
    <text evidence="6">The sequence shown here is derived from an EMBL/GenBank/DDBJ whole genome shotgun (WGS) entry which is preliminary data.</text>
</comment>
<dbReference type="AlphaFoldDB" id="A0A9N8H334"/>
<dbReference type="InterPro" id="IPR012292">
    <property type="entry name" value="Globin/Proto"/>
</dbReference>
<dbReference type="Pfam" id="PF01152">
    <property type="entry name" value="Bac_globin"/>
    <property type="match status" value="1"/>
</dbReference>
<evidence type="ECO:0000313" key="6">
    <source>
        <dbReference type="EMBL" id="CAB9497410.1"/>
    </source>
</evidence>
<keyword evidence="7" id="KW-1185">Reference proteome</keyword>
<feature type="region of interest" description="Disordered" evidence="5">
    <location>
        <begin position="1"/>
        <end position="39"/>
    </location>
</feature>
<keyword evidence="1" id="KW-0813">Transport</keyword>
<evidence type="ECO:0000256" key="1">
    <source>
        <dbReference type="ARBA" id="ARBA00022448"/>
    </source>
</evidence>
<reference evidence="6" key="1">
    <citation type="submission" date="2020-06" db="EMBL/GenBank/DDBJ databases">
        <authorList>
            <consortium name="Plant Systems Biology data submission"/>
        </authorList>
    </citation>
    <scope>NUCLEOTIDE SEQUENCE</scope>
    <source>
        <strain evidence="6">D6</strain>
    </source>
</reference>
<dbReference type="EMBL" id="CAICTM010000019">
    <property type="protein sequence ID" value="CAB9497410.1"/>
    <property type="molecule type" value="Genomic_DNA"/>
</dbReference>
<dbReference type="GO" id="GO:0019825">
    <property type="term" value="F:oxygen binding"/>
    <property type="evidence" value="ECO:0007669"/>
    <property type="project" value="InterPro"/>
</dbReference>
<accession>A0A9N8H334</accession>
<evidence type="ECO:0000256" key="5">
    <source>
        <dbReference type="SAM" id="MobiDB-lite"/>
    </source>
</evidence>
<evidence type="ECO:0000256" key="3">
    <source>
        <dbReference type="ARBA" id="ARBA00022723"/>
    </source>
</evidence>
<protein>
    <submittedName>
        <fullName evidence="6">Truncated hemoglobin GlbN</fullName>
    </submittedName>
</protein>
<dbReference type="GO" id="GO:0046872">
    <property type="term" value="F:metal ion binding"/>
    <property type="evidence" value="ECO:0007669"/>
    <property type="project" value="UniProtKB-KW"/>
</dbReference>